<feature type="repeat" description="ANK" evidence="3">
    <location>
        <begin position="265"/>
        <end position="297"/>
    </location>
</feature>
<dbReference type="OrthoDB" id="20872at2759"/>
<dbReference type="SUPFAM" id="SSF48403">
    <property type="entry name" value="Ankyrin repeat"/>
    <property type="match status" value="2"/>
</dbReference>
<name>A0A267E0G3_9PLAT</name>
<dbReference type="Gene3D" id="1.10.1410.40">
    <property type="match status" value="1"/>
</dbReference>
<feature type="repeat" description="ANK" evidence="3">
    <location>
        <begin position="165"/>
        <end position="197"/>
    </location>
</feature>
<dbReference type="EMBL" id="NIVC01002820">
    <property type="protein sequence ID" value="PAA55030.1"/>
    <property type="molecule type" value="Genomic_DNA"/>
</dbReference>
<dbReference type="STRING" id="282301.A0A267E0G3"/>
<feature type="repeat" description="ANK" evidence="3">
    <location>
        <begin position="66"/>
        <end position="98"/>
    </location>
</feature>
<evidence type="ECO:0000256" key="1">
    <source>
        <dbReference type="ARBA" id="ARBA00022737"/>
    </source>
</evidence>
<keyword evidence="1" id="KW-0677">Repeat</keyword>
<reference evidence="4 5" key="1">
    <citation type="submission" date="2017-06" db="EMBL/GenBank/DDBJ databases">
        <title>A platform for efficient transgenesis in Macrostomum lignano, a flatworm model organism for stem cell research.</title>
        <authorList>
            <person name="Berezikov E."/>
        </authorList>
    </citation>
    <scope>NUCLEOTIDE SEQUENCE [LARGE SCALE GENOMIC DNA]</scope>
    <source>
        <strain evidence="4">DV1</strain>
        <tissue evidence="4">Whole organism</tissue>
    </source>
</reference>
<feature type="repeat" description="ANK" evidence="3">
    <location>
        <begin position="397"/>
        <end position="429"/>
    </location>
</feature>
<feature type="repeat" description="ANK" evidence="3">
    <location>
        <begin position="231"/>
        <end position="263"/>
    </location>
</feature>
<evidence type="ECO:0000313" key="4">
    <source>
        <dbReference type="EMBL" id="PAA55030.1"/>
    </source>
</evidence>
<proteinExistence type="predicted"/>
<keyword evidence="5" id="KW-1185">Reference proteome</keyword>
<comment type="caution">
    <text evidence="4">The sequence shown here is derived from an EMBL/GenBank/DDBJ whole genome shotgun (WGS) entry which is preliminary data.</text>
</comment>
<sequence>MSPLCIASIQGHFRVVQQLLRCPKTNVDIQAAKGTSALFAASQYGHHRVVKMLVNAQIDVNQPDDYKCTPLHIASQNGHHLVVKFLIRAQAEVDATDKDGASPLYYASQNGHERVVSLLIKAQADVNLSTNSGGSSLSIESEQNHFKVVQLLIKAQSDVNLQRETGSSPLYLACQNGHHQIASSLLKAEADVDLPNSVGASPLYIASQDGHHAAVSLLIKAGAHVNTQCDDGMSPLYVASLNNHLPVVKSLIKAHANVNIREDVFGTTPLYIACQNGHYQIAETLIKAKADIDCQGENGMTPLYIAALSDHIQIVDLLIKAQAVVDLSSSDSCTPLFAACFQGHSKVVSLLVRAMADVNIVKSDGCTPVFIAAQSGHNQVVDLLIKAQADLNCRCIEGCTPIFAASLNGHHKVVDSLIQAQADVSIPRMDGLTPLKAASLLKHHQVVTLLTLAEYHFEELELYWTEVELDDDSGSSAMDANDQEVPSTETELGEQLHAALQAAAADVLQEILRNRIAYEDIFVVGSFSEGWGNSLTSLDGKTDIESDIDVMELVRGRLYHLKHHCSCKERNLHPVEYTNGHILCSGFATNPAKPFRGSSLKPAVDIVAACRLYCYPPIAPLLPSRRSASNIAHSILQSLESELTNSPCHVVHAAPPKKSGKQLRVSTTFLEKRLLRSLSTLQGQLFVTLKYLVKKVICRRVQGVKAYHVKTITFRMLEETPSDQWKPENLVSQIRRSLQILSSSVKSSCSEDEAATKPEDKIMNHFFLCDAALYLKGADKSSSQEISRVLQYVMKRLPELLIKFIHTLRPLTNTGTFHFHPFLILPRMKANKVRMSAAVEYHEIYDLVRESLVRLSQRDCCSPELKQSLLQHISQLPDCARTARETLKALAFLKFRDRDAALKVLADCRGHTVSEGISWRSERSAAEATKDLMWHYLWSNDSAWKFCFEFDQRPELEFLPAVLSDCFPLRLQNYVTYHYVNFDAFLHSLRLELTPQDEDAHRWVNTVALRVGADIQELVVGASFCREPKLLIEPWRDLQAALAVIPRRLADEVAQRLKVFDRGEQEMSSDSADATVMHVHVL</sequence>
<dbReference type="SMART" id="SM00248">
    <property type="entry name" value="ANK"/>
    <property type="match status" value="14"/>
</dbReference>
<dbReference type="Pfam" id="PF12796">
    <property type="entry name" value="Ank_2"/>
    <property type="match status" value="4"/>
</dbReference>
<feature type="repeat" description="ANK" evidence="3">
    <location>
        <begin position="364"/>
        <end position="392"/>
    </location>
</feature>
<accession>A0A267E0G3</accession>
<gene>
    <name evidence="4" type="ORF">BOX15_Mlig008354g1</name>
</gene>
<dbReference type="Gene3D" id="1.25.40.20">
    <property type="entry name" value="Ankyrin repeat-containing domain"/>
    <property type="match status" value="5"/>
</dbReference>
<feature type="repeat" description="ANK" evidence="3">
    <location>
        <begin position="33"/>
        <end position="65"/>
    </location>
</feature>
<dbReference type="PROSITE" id="PS50297">
    <property type="entry name" value="ANK_REP_REGION"/>
    <property type="match status" value="11"/>
</dbReference>
<dbReference type="AlphaFoldDB" id="A0A267E0G3"/>
<feature type="repeat" description="ANK" evidence="3">
    <location>
        <begin position="99"/>
        <end position="131"/>
    </location>
</feature>
<evidence type="ECO:0000256" key="2">
    <source>
        <dbReference type="ARBA" id="ARBA00023043"/>
    </source>
</evidence>
<protein>
    <submittedName>
        <fullName evidence="4">Uncharacterized protein</fullName>
    </submittedName>
</protein>
<dbReference type="InterPro" id="IPR036770">
    <property type="entry name" value="Ankyrin_rpt-contain_sf"/>
</dbReference>
<dbReference type="InterPro" id="IPR002110">
    <property type="entry name" value="Ankyrin_rpt"/>
</dbReference>
<evidence type="ECO:0000313" key="5">
    <source>
        <dbReference type="Proteomes" id="UP000215902"/>
    </source>
</evidence>
<feature type="repeat" description="ANK" evidence="3">
    <location>
        <begin position="198"/>
        <end position="230"/>
    </location>
</feature>
<dbReference type="Proteomes" id="UP000215902">
    <property type="component" value="Unassembled WGS sequence"/>
</dbReference>
<evidence type="ECO:0000256" key="3">
    <source>
        <dbReference type="PROSITE-ProRule" id="PRU00023"/>
    </source>
</evidence>
<organism evidence="4 5">
    <name type="scientific">Macrostomum lignano</name>
    <dbReference type="NCBI Taxonomy" id="282301"/>
    <lineage>
        <taxon>Eukaryota</taxon>
        <taxon>Metazoa</taxon>
        <taxon>Spiralia</taxon>
        <taxon>Lophotrochozoa</taxon>
        <taxon>Platyhelminthes</taxon>
        <taxon>Rhabditophora</taxon>
        <taxon>Macrostomorpha</taxon>
        <taxon>Macrostomida</taxon>
        <taxon>Macrostomidae</taxon>
        <taxon>Macrostomum</taxon>
    </lineage>
</organism>
<dbReference type="PROSITE" id="PS50088">
    <property type="entry name" value="ANK_REPEAT"/>
    <property type="match status" value="11"/>
</dbReference>
<feature type="repeat" description="ANK" evidence="3">
    <location>
        <begin position="331"/>
        <end position="363"/>
    </location>
</feature>
<dbReference type="Pfam" id="PF00023">
    <property type="entry name" value="Ank"/>
    <property type="match status" value="2"/>
</dbReference>
<dbReference type="PANTHER" id="PTHR24171">
    <property type="entry name" value="ANKYRIN REPEAT DOMAIN-CONTAINING PROTEIN 39-RELATED"/>
    <property type="match status" value="1"/>
</dbReference>
<keyword evidence="2 3" id="KW-0040">ANK repeat</keyword>
<feature type="repeat" description="ANK" evidence="3">
    <location>
        <begin position="298"/>
        <end position="330"/>
    </location>
</feature>
<dbReference type="PRINTS" id="PR01415">
    <property type="entry name" value="ANKYRIN"/>
</dbReference>